<keyword evidence="5" id="KW-1185">Reference proteome</keyword>
<feature type="domain" description="FecR protein" evidence="2">
    <location>
        <begin position="139"/>
        <end position="231"/>
    </location>
</feature>
<dbReference type="PIRSF" id="PIRSF018266">
    <property type="entry name" value="FecR"/>
    <property type="match status" value="1"/>
</dbReference>
<dbReference type="InterPro" id="IPR032508">
    <property type="entry name" value="FecR_C"/>
</dbReference>
<dbReference type="Gene3D" id="3.55.50.30">
    <property type="match status" value="1"/>
</dbReference>
<evidence type="ECO:0000259" key="2">
    <source>
        <dbReference type="Pfam" id="PF04773"/>
    </source>
</evidence>
<dbReference type="Pfam" id="PF04773">
    <property type="entry name" value="FecR"/>
    <property type="match status" value="1"/>
</dbReference>
<dbReference type="InterPro" id="IPR006860">
    <property type="entry name" value="FecR"/>
</dbReference>
<evidence type="ECO:0000313" key="4">
    <source>
        <dbReference type="EMBL" id="MCY1719391.1"/>
    </source>
</evidence>
<gene>
    <name evidence="4" type="ORF">OU798_03510</name>
</gene>
<dbReference type="Proteomes" id="UP001145087">
    <property type="component" value="Unassembled WGS sequence"/>
</dbReference>
<dbReference type="PANTHER" id="PTHR30273:SF2">
    <property type="entry name" value="PROTEIN FECR"/>
    <property type="match status" value="1"/>
</dbReference>
<organism evidence="4 5">
    <name type="scientific">Draconibacterium aestuarii</name>
    <dbReference type="NCBI Taxonomy" id="2998507"/>
    <lineage>
        <taxon>Bacteria</taxon>
        <taxon>Pseudomonadati</taxon>
        <taxon>Bacteroidota</taxon>
        <taxon>Bacteroidia</taxon>
        <taxon>Marinilabiliales</taxon>
        <taxon>Prolixibacteraceae</taxon>
        <taxon>Draconibacterium</taxon>
    </lineage>
</organism>
<dbReference type="InterPro" id="IPR012373">
    <property type="entry name" value="Ferrdict_sens_TM"/>
</dbReference>
<reference evidence="4" key="1">
    <citation type="submission" date="2022-11" db="EMBL/GenBank/DDBJ databases">
        <title>Marilongibacter aestuarii gen. nov., sp. nov., isolated from tidal flat sediment.</title>
        <authorList>
            <person name="Jiayan W."/>
        </authorList>
    </citation>
    <scope>NUCLEOTIDE SEQUENCE</scope>
    <source>
        <strain evidence="4">Z1-6</strain>
    </source>
</reference>
<keyword evidence="1" id="KW-1133">Transmembrane helix</keyword>
<keyword evidence="1" id="KW-0472">Membrane</keyword>
<dbReference type="AlphaFoldDB" id="A0A9X3F2J5"/>
<evidence type="ECO:0000313" key="5">
    <source>
        <dbReference type="Proteomes" id="UP001145087"/>
    </source>
</evidence>
<comment type="caution">
    <text evidence="4">The sequence shown here is derived from an EMBL/GenBank/DDBJ whole genome shotgun (WGS) entry which is preliminary data.</text>
</comment>
<evidence type="ECO:0000256" key="1">
    <source>
        <dbReference type="SAM" id="Phobius"/>
    </source>
</evidence>
<dbReference type="EMBL" id="JAPOHD010000007">
    <property type="protein sequence ID" value="MCY1719391.1"/>
    <property type="molecule type" value="Genomic_DNA"/>
</dbReference>
<accession>A0A9X3F2J5</accession>
<sequence>MNRFKNNIYENLMSDSQFVNWASGRDKSGSGYWEKWRENHPDFQTELEEAIKTVQLLQFQPPNISNSEIEYIWDKTEKRLNTTKQYSSAKIILSWMVRAAAVLILPLIIAVIWLYQNNMSVKSEFAQVTKQLQQKTVTVNAPLGGQVNLQLPDGSNVCLDAGSEIKYPAYFTGDKREVTLEGQAYFEIKKDNTPFFVNNAGPQVKVYGTEFSVNAHNNEDNVIVALAEGKVSLKISNKEVFLKPGEISKYNKQKRILEIVETDIDRFIKWKDGVLIFRDATLATIVRTLERRYNVSIRIEDEDVADYKYNAILKGESFEQVLDFLTLSAPIKYRYIKPKQNDDFSYTQARVIIIKDTKRIVNQ</sequence>
<dbReference type="Gene3D" id="2.60.120.1440">
    <property type="match status" value="1"/>
</dbReference>
<dbReference type="RefSeq" id="WP_343331728.1">
    <property type="nucleotide sequence ID" value="NZ_JAPOHD010000007.1"/>
</dbReference>
<evidence type="ECO:0000259" key="3">
    <source>
        <dbReference type="Pfam" id="PF16344"/>
    </source>
</evidence>
<feature type="transmembrane region" description="Helical" evidence="1">
    <location>
        <begin position="95"/>
        <end position="115"/>
    </location>
</feature>
<dbReference type="Pfam" id="PF16344">
    <property type="entry name" value="FecR_C"/>
    <property type="match status" value="1"/>
</dbReference>
<proteinExistence type="predicted"/>
<dbReference type="PANTHER" id="PTHR30273">
    <property type="entry name" value="PERIPLASMIC SIGNAL SENSOR AND SIGMA FACTOR ACTIVATOR FECR-RELATED"/>
    <property type="match status" value="1"/>
</dbReference>
<keyword evidence="1" id="KW-0812">Transmembrane</keyword>
<feature type="domain" description="Protein FecR C-terminal" evidence="3">
    <location>
        <begin position="275"/>
        <end position="339"/>
    </location>
</feature>
<name>A0A9X3F2J5_9BACT</name>
<dbReference type="GO" id="GO:0016989">
    <property type="term" value="F:sigma factor antagonist activity"/>
    <property type="evidence" value="ECO:0007669"/>
    <property type="project" value="TreeGrafter"/>
</dbReference>
<protein>
    <submittedName>
        <fullName evidence="4">DUF4974 domain-containing protein</fullName>
    </submittedName>
</protein>